<keyword evidence="3" id="KW-1185">Reference proteome</keyword>
<keyword evidence="1" id="KW-1133">Transmembrane helix</keyword>
<accession>A0AAV9GAW3</accession>
<keyword evidence="1" id="KW-0472">Membrane</keyword>
<comment type="caution">
    <text evidence="2">The sequence shown here is derived from an EMBL/GenBank/DDBJ whole genome shotgun (WGS) entry which is preliminary data.</text>
</comment>
<evidence type="ECO:0000313" key="3">
    <source>
        <dbReference type="Proteomes" id="UP001321760"/>
    </source>
</evidence>
<feature type="transmembrane region" description="Helical" evidence="1">
    <location>
        <begin position="184"/>
        <end position="204"/>
    </location>
</feature>
<reference evidence="2" key="1">
    <citation type="journal article" date="2023" name="Mol. Phylogenet. Evol.">
        <title>Genome-scale phylogeny and comparative genomics of the fungal order Sordariales.</title>
        <authorList>
            <person name="Hensen N."/>
            <person name="Bonometti L."/>
            <person name="Westerberg I."/>
            <person name="Brannstrom I.O."/>
            <person name="Guillou S."/>
            <person name="Cros-Aarteil S."/>
            <person name="Calhoun S."/>
            <person name="Haridas S."/>
            <person name="Kuo A."/>
            <person name="Mondo S."/>
            <person name="Pangilinan J."/>
            <person name="Riley R."/>
            <person name="LaButti K."/>
            <person name="Andreopoulos B."/>
            <person name="Lipzen A."/>
            <person name="Chen C."/>
            <person name="Yan M."/>
            <person name="Daum C."/>
            <person name="Ng V."/>
            <person name="Clum A."/>
            <person name="Steindorff A."/>
            <person name="Ohm R.A."/>
            <person name="Martin F."/>
            <person name="Silar P."/>
            <person name="Natvig D.O."/>
            <person name="Lalanne C."/>
            <person name="Gautier V."/>
            <person name="Ament-Velasquez S.L."/>
            <person name="Kruys A."/>
            <person name="Hutchinson M.I."/>
            <person name="Powell A.J."/>
            <person name="Barry K."/>
            <person name="Miller A.N."/>
            <person name="Grigoriev I.V."/>
            <person name="Debuchy R."/>
            <person name="Gladieux P."/>
            <person name="Hiltunen Thoren M."/>
            <person name="Johannesson H."/>
        </authorList>
    </citation>
    <scope>NUCLEOTIDE SEQUENCE</scope>
    <source>
        <strain evidence="2">PSN243</strain>
    </source>
</reference>
<dbReference type="EMBL" id="MU865964">
    <property type="protein sequence ID" value="KAK4445583.1"/>
    <property type="molecule type" value="Genomic_DNA"/>
</dbReference>
<gene>
    <name evidence="2" type="ORF">QBC34DRAFT_384157</name>
</gene>
<dbReference type="Proteomes" id="UP001321760">
    <property type="component" value="Unassembled WGS sequence"/>
</dbReference>
<dbReference type="AlphaFoldDB" id="A0AAV9GAW3"/>
<organism evidence="2 3">
    <name type="scientific">Podospora aff. communis PSN243</name>
    <dbReference type="NCBI Taxonomy" id="3040156"/>
    <lineage>
        <taxon>Eukaryota</taxon>
        <taxon>Fungi</taxon>
        <taxon>Dikarya</taxon>
        <taxon>Ascomycota</taxon>
        <taxon>Pezizomycotina</taxon>
        <taxon>Sordariomycetes</taxon>
        <taxon>Sordariomycetidae</taxon>
        <taxon>Sordariales</taxon>
        <taxon>Podosporaceae</taxon>
        <taxon>Podospora</taxon>
    </lineage>
</organism>
<proteinExistence type="predicted"/>
<feature type="transmembrane region" description="Helical" evidence="1">
    <location>
        <begin position="60"/>
        <end position="86"/>
    </location>
</feature>
<name>A0AAV9GAW3_9PEZI</name>
<feature type="transmembrane region" description="Helical" evidence="1">
    <location>
        <begin position="107"/>
        <end position="127"/>
    </location>
</feature>
<evidence type="ECO:0000256" key="1">
    <source>
        <dbReference type="SAM" id="Phobius"/>
    </source>
</evidence>
<protein>
    <submittedName>
        <fullName evidence="2">Uncharacterized protein</fullName>
    </submittedName>
</protein>
<reference evidence="2" key="2">
    <citation type="submission" date="2023-05" db="EMBL/GenBank/DDBJ databases">
        <authorList>
            <consortium name="Lawrence Berkeley National Laboratory"/>
            <person name="Steindorff A."/>
            <person name="Hensen N."/>
            <person name="Bonometti L."/>
            <person name="Westerberg I."/>
            <person name="Brannstrom I.O."/>
            <person name="Guillou S."/>
            <person name="Cros-Aarteil S."/>
            <person name="Calhoun S."/>
            <person name="Haridas S."/>
            <person name="Kuo A."/>
            <person name="Mondo S."/>
            <person name="Pangilinan J."/>
            <person name="Riley R."/>
            <person name="Labutti K."/>
            <person name="Andreopoulos B."/>
            <person name="Lipzen A."/>
            <person name="Chen C."/>
            <person name="Yanf M."/>
            <person name="Daum C."/>
            <person name="Ng V."/>
            <person name="Clum A."/>
            <person name="Ohm R."/>
            <person name="Martin F."/>
            <person name="Silar P."/>
            <person name="Natvig D."/>
            <person name="Lalanne C."/>
            <person name="Gautier V."/>
            <person name="Ament-Velasquez S.L."/>
            <person name="Kruys A."/>
            <person name="Hutchinson M.I."/>
            <person name="Powell A.J."/>
            <person name="Barry K."/>
            <person name="Miller A.N."/>
            <person name="Grigoriev I.V."/>
            <person name="Debuchy R."/>
            <person name="Gladieux P."/>
            <person name="Thoren M.H."/>
            <person name="Johannesson H."/>
        </authorList>
    </citation>
    <scope>NUCLEOTIDE SEQUENCE</scope>
    <source>
        <strain evidence="2">PSN243</strain>
    </source>
</reference>
<sequence length="238" mass="25679">MASVGPVSIECSQFDGYQVFSEYMELIRNTTSFNETLLGQCREAICQTLWGFGVEDLSGIGVAIGYVLSIFLGILLPSFLLILPLLPLRSWLQTTLQTITTAGLASFFESAVYFALAIQIATCTILAPRDFQLMRSSAGVYEVRNAGLVSILCILPLLSAIPALTSPTASPPSTPTRHRCRRGIFLVVVAVSIYATISQLDWYFGSSVIGDGKAPGGLTYMDGDVGEHEDSFSDQAEV</sequence>
<keyword evidence="1" id="KW-0812">Transmembrane</keyword>
<evidence type="ECO:0000313" key="2">
    <source>
        <dbReference type="EMBL" id="KAK4445583.1"/>
    </source>
</evidence>
<feature type="transmembrane region" description="Helical" evidence="1">
    <location>
        <begin position="147"/>
        <end position="164"/>
    </location>
</feature>